<dbReference type="VEuPathDB" id="VectorBase:RSAN_028662"/>
<sequence length="443" mass="49502">MLGPDLQKFSGASERVKKLVDEIGLKLSVSAASRPTRLSRQGVQGPEMLDQPPSVDKWAVILGLMVVLMVTVCASYLAWAFLLEKPGELPTFPGMPDNESYDRNPLTQAVICHYGSNEETVVALPPDGVCDYTFCEQFYTPSHKGFLEGPTADQENFMMSASRHTMTEYGISFPILALGAVHRDLSVEAAASSVSRYWSMRFYHYGFVTMDLGRSFKELKHVLEILKMVKKLVIPLSRRQGRPSYTAIGWNEEDTSMVKEAAKMMKTTLMPDFIIVHGQRVYLGKNPTPDRVSAPTNMYVDNDTSSIVQTLGQAVNSLKELSRMRISAALSLSVSMSAYGYNLKNSDLPDGTGAMFQEANESSALPFTEYRHMCRLKRNNTKVPYSLAAYDLDWDDEEDTCSFANWFGAYSRVKMVRVLSEFFNYGFGTADDEADCLVIGDEF</sequence>
<evidence type="ECO:0000313" key="3">
    <source>
        <dbReference type="Proteomes" id="UP000821837"/>
    </source>
</evidence>
<keyword evidence="3" id="KW-1185">Reference proteome</keyword>
<organism evidence="2 3">
    <name type="scientific">Rhipicephalus sanguineus</name>
    <name type="common">Brown dog tick</name>
    <name type="synonym">Ixodes sanguineus</name>
    <dbReference type="NCBI Taxonomy" id="34632"/>
    <lineage>
        <taxon>Eukaryota</taxon>
        <taxon>Metazoa</taxon>
        <taxon>Ecdysozoa</taxon>
        <taxon>Arthropoda</taxon>
        <taxon>Chelicerata</taxon>
        <taxon>Arachnida</taxon>
        <taxon>Acari</taxon>
        <taxon>Parasitiformes</taxon>
        <taxon>Ixodida</taxon>
        <taxon>Ixodoidea</taxon>
        <taxon>Ixodidae</taxon>
        <taxon>Rhipicephalinae</taxon>
        <taxon>Rhipicephalus</taxon>
        <taxon>Rhipicephalus</taxon>
    </lineage>
</organism>
<protein>
    <submittedName>
        <fullName evidence="2">Uncharacterized protein</fullName>
    </submittedName>
</protein>
<evidence type="ECO:0000313" key="2">
    <source>
        <dbReference type="EMBL" id="KAH7943637.1"/>
    </source>
</evidence>
<gene>
    <name evidence="2" type="ORF">HPB52_009641</name>
</gene>
<proteinExistence type="predicted"/>
<dbReference type="Proteomes" id="UP000821837">
    <property type="component" value="Unassembled WGS sequence"/>
</dbReference>
<accession>A0A9D4PJV8</accession>
<keyword evidence="1" id="KW-0812">Transmembrane</keyword>
<keyword evidence="1" id="KW-0472">Membrane</keyword>
<name>A0A9D4PJV8_RHISA</name>
<evidence type="ECO:0000256" key="1">
    <source>
        <dbReference type="SAM" id="Phobius"/>
    </source>
</evidence>
<feature type="transmembrane region" description="Helical" evidence="1">
    <location>
        <begin position="58"/>
        <end position="82"/>
    </location>
</feature>
<dbReference type="AlphaFoldDB" id="A0A9D4PJV8"/>
<reference evidence="2" key="1">
    <citation type="journal article" date="2020" name="Cell">
        <title>Large-Scale Comparative Analyses of Tick Genomes Elucidate Their Genetic Diversity and Vector Capacities.</title>
        <authorList>
            <consortium name="Tick Genome and Microbiome Consortium (TIGMIC)"/>
            <person name="Jia N."/>
            <person name="Wang J."/>
            <person name="Shi W."/>
            <person name="Du L."/>
            <person name="Sun Y."/>
            <person name="Zhan W."/>
            <person name="Jiang J.F."/>
            <person name="Wang Q."/>
            <person name="Zhang B."/>
            <person name="Ji P."/>
            <person name="Bell-Sakyi L."/>
            <person name="Cui X.M."/>
            <person name="Yuan T.T."/>
            <person name="Jiang B.G."/>
            <person name="Yang W.F."/>
            <person name="Lam T.T."/>
            <person name="Chang Q.C."/>
            <person name="Ding S.J."/>
            <person name="Wang X.J."/>
            <person name="Zhu J.G."/>
            <person name="Ruan X.D."/>
            <person name="Zhao L."/>
            <person name="Wei J.T."/>
            <person name="Ye R.Z."/>
            <person name="Que T.C."/>
            <person name="Du C.H."/>
            <person name="Zhou Y.H."/>
            <person name="Cheng J.X."/>
            <person name="Dai P.F."/>
            <person name="Guo W.B."/>
            <person name="Han X.H."/>
            <person name="Huang E.J."/>
            <person name="Li L.F."/>
            <person name="Wei W."/>
            <person name="Gao Y.C."/>
            <person name="Liu J.Z."/>
            <person name="Shao H.Z."/>
            <person name="Wang X."/>
            <person name="Wang C.C."/>
            <person name="Yang T.C."/>
            <person name="Huo Q.B."/>
            <person name="Li W."/>
            <person name="Chen H.Y."/>
            <person name="Chen S.E."/>
            <person name="Zhou L.G."/>
            <person name="Ni X.B."/>
            <person name="Tian J.H."/>
            <person name="Sheng Y."/>
            <person name="Liu T."/>
            <person name="Pan Y.S."/>
            <person name="Xia L.Y."/>
            <person name="Li J."/>
            <person name="Zhao F."/>
            <person name="Cao W.C."/>
        </authorList>
    </citation>
    <scope>NUCLEOTIDE SEQUENCE</scope>
    <source>
        <strain evidence="2">Rsan-2018</strain>
    </source>
</reference>
<reference evidence="2" key="2">
    <citation type="submission" date="2021-09" db="EMBL/GenBank/DDBJ databases">
        <authorList>
            <person name="Jia N."/>
            <person name="Wang J."/>
            <person name="Shi W."/>
            <person name="Du L."/>
            <person name="Sun Y."/>
            <person name="Zhan W."/>
            <person name="Jiang J."/>
            <person name="Wang Q."/>
            <person name="Zhang B."/>
            <person name="Ji P."/>
            <person name="Sakyi L.B."/>
            <person name="Cui X."/>
            <person name="Yuan T."/>
            <person name="Jiang B."/>
            <person name="Yang W."/>
            <person name="Lam T.T.-Y."/>
            <person name="Chang Q."/>
            <person name="Ding S."/>
            <person name="Wang X."/>
            <person name="Zhu J."/>
            <person name="Ruan X."/>
            <person name="Zhao L."/>
            <person name="Wei J."/>
            <person name="Que T."/>
            <person name="Du C."/>
            <person name="Cheng J."/>
            <person name="Dai P."/>
            <person name="Han X."/>
            <person name="Huang E."/>
            <person name="Gao Y."/>
            <person name="Liu J."/>
            <person name="Shao H."/>
            <person name="Ye R."/>
            <person name="Li L."/>
            <person name="Wei W."/>
            <person name="Wang X."/>
            <person name="Wang C."/>
            <person name="Huo Q."/>
            <person name="Li W."/>
            <person name="Guo W."/>
            <person name="Chen H."/>
            <person name="Chen S."/>
            <person name="Zhou L."/>
            <person name="Zhou L."/>
            <person name="Ni X."/>
            <person name="Tian J."/>
            <person name="Zhou Y."/>
            <person name="Sheng Y."/>
            <person name="Liu T."/>
            <person name="Pan Y."/>
            <person name="Xia L."/>
            <person name="Li J."/>
            <person name="Zhao F."/>
            <person name="Cao W."/>
        </authorList>
    </citation>
    <scope>NUCLEOTIDE SEQUENCE</scope>
    <source>
        <strain evidence="2">Rsan-2018</strain>
        <tissue evidence="2">Larvae</tissue>
    </source>
</reference>
<dbReference type="EMBL" id="JABSTV010001253">
    <property type="protein sequence ID" value="KAH7943637.1"/>
    <property type="molecule type" value="Genomic_DNA"/>
</dbReference>
<keyword evidence="1" id="KW-1133">Transmembrane helix</keyword>
<comment type="caution">
    <text evidence="2">The sequence shown here is derived from an EMBL/GenBank/DDBJ whole genome shotgun (WGS) entry which is preliminary data.</text>
</comment>